<dbReference type="Proteomes" id="UP000800035">
    <property type="component" value="Unassembled WGS sequence"/>
</dbReference>
<feature type="region of interest" description="Disordered" evidence="1">
    <location>
        <begin position="1"/>
        <end position="41"/>
    </location>
</feature>
<dbReference type="AlphaFoldDB" id="A0A6A5TU80"/>
<evidence type="ECO:0000256" key="1">
    <source>
        <dbReference type="SAM" id="MobiDB-lite"/>
    </source>
</evidence>
<feature type="compositionally biased region" description="Polar residues" evidence="1">
    <location>
        <begin position="26"/>
        <end position="40"/>
    </location>
</feature>
<name>A0A6A5TU80_9PLEO</name>
<dbReference type="EMBL" id="ML976994">
    <property type="protein sequence ID" value="KAF1955570.1"/>
    <property type="molecule type" value="Genomic_DNA"/>
</dbReference>
<feature type="domain" description="NADAR" evidence="2">
    <location>
        <begin position="63"/>
        <end position="218"/>
    </location>
</feature>
<evidence type="ECO:0000313" key="3">
    <source>
        <dbReference type="EMBL" id="KAF1955570.1"/>
    </source>
</evidence>
<dbReference type="CDD" id="cd15457">
    <property type="entry name" value="NADAR"/>
    <property type="match status" value="1"/>
</dbReference>
<reference evidence="3" key="1">
    <citation type="journal article" date="2020" name="Stud. Mycol.">
        <title>101 Dothideomycetes genomes: a test case for predicting lifestyles and emergence of pathogens.</title>
        <authorList>
            <person name="Haridas S."/>
            <person name="Albert R."/>
            <person name="Binder M."/>
            <person name="Bloem J."/>
            <person name="Labutti K."/>
            <person name="Salamov A."/>
            <person name="Andreopoulos B."/>
            <person name="Baker S."/>
            <person name="Barry K."/>
            <person name="Bills G."/>
            <person name="Bluhm B."/>
            <person name="Cannon C."/>
            <person name="Castanera R."/>
            <person name="Culley D."/>
            <person name="Daum C."/>
            <person name="Ezra D."/>
            <person name="Gonzalez J."/>
            <person name="Henrissat B."/>
            <person name="Kuo A."/>
            <person name="Liang C."/>
            <person name="Lipzen A."/>
            <person name="Lutzoni F."/>
            <person name="Magnuson J."/>
            <person name="Mondo S."/>
            <person name="Nolan M."/>
            <person name="Ohm R."/>
            <person name="Pangilinan J."/>
            <person name="Park H.-J."/>
            <person name="Ramirez L."/>
            <person name="Alfaro M."/>
            <person name="Sun H."/>
            <person name="Tritt A."/>
            <person name="Yoshinaga Y."/>
            <person name="Zwiers L.-H."/>
            <person name="Turgeon B."/>
            <person name="Goodwin S."/>
            <person name="Spatafora J."/>
            <person name="Crous P."/>
            <person name="Grigoriev I."/>
        </authorList>
    </citation>
    <scope>NUCLEOTIDE SEQUENCE</scope>
    <source>
        <strain evidence="3">CBS 675.92</strain>
    </source>
</reference>
<dbReference type="InterPro" id="IPR037238">
    <property type="entry name" value="YbiA-like_sf"/>
</dbReference>
<dbReference type="SUPFAM" id="SSF143990">
    <property type="entry name" value="YbiA-like"/>
    <property type="match status" value="1"/>
</dbReference>
<proteinExistence type="predicted"/>
<dbReference type="OrthoDB" id="206452at2759"/>
<keyword evidence="4" id="KW-1185">Reference proteome</keyword>
<dbReference type="Gene3D" id="1.10.357.40">
    <property type="entry name" value="YbiA-like"/>
    <property type="match status" value="1"/>
</dbReference>
<evidence type="ECO:0000259" key="2">
    <source>
        <dbReference type="Pfam" id="PF08719"/>
    </source>
</evidence>
<dbReference type="InterPro" id="IPR012816">
    <property type="entry name" value="NADAR"/>
</dbReference>
<organism evidence="3 4">
    <name type="scientific">Byssothecium circinans</name>
    <dbReference type="NCBI Taxonomy" id="147558"/>
    <lineage>
        <taxon>Eukaryota</taxon>
        <taxon>Fungi</taxon>
        <taxon>Dikarya</taxon>
        <taxon>Ascomycota</taxon>
        <taxon>Pezizomycotina</taxon>
        <taxon>Dothideomycetes</taxon>
        <taxon>Pleosporomycetidae</taxon>
        <taxon>Pleosporales</taxon>
        <taxon>Massarineae</taxon>
        <taxon>Massarinaceae</taxon>
        <taxon>Byssothecium</taxon>
    </lineage>
</organism>
<dbReference type="Pfam" id="PF08719">
    <property type="entry name" value="NADAR"/>
    <property type="match status" value="1"/>
</dbReference>
<evidence type="ECO:0000313" key="4">
    <source>
        <dbReference type="Proteomes" id="UP000800035"/>
    </source>
</evidence>
<gene>
    <name evidence="3" type="ORF">CC80DRAFT_594295</name>
</gene>
<sequence length="224" mass="25105">MARNSKLTPTKGTNNSAVRKHRKSTSKAPLSKKQSTSTDAAANAAPREIVIKVSKGATGDRVFFFGAQKENGCLSNMFRSRFEKNGNVFLTVEHYFQYQKAAMFEDAAAMRKILAAPNPKSAKAFGRKVKNFEDKPWVDAVYGIVIEACRLKFTESEFASELRAQLLATGNAEILEASRTDRRWGIGLTIKQAMEHNGPWPGQNLLGRALQETRQWLRETYDEK</sequence>
<protein>
    <submittedName>
        <fullName evidence="3">DUF1768-domain-containing protein</fullName>
    </submittedName>
</protein>
<dbReference type="NCBIfam" id="TIGR02464">
    <property type="entry name" value="ribofla_fusion"/>
    <property type="match status" value="1"/>
</dbReference>
<feature type="compositionally biased region" description="Polar residues" evidence="1">
    <location>
        <begin position="1"/>
        <end position="17"/>
    </location>
</feature>
<accession>A0A6A5TU80</accession>